<sequence>MKLKNTFVLIMTVLLVCACKTSPFTGKKTLNFVSNDQLFPMAFQQYDAFLSENNVITGTADANMVKSVGEKIAVAAERYLTALGEPGYLQDYRWEYNLVKDEAVNAWCMPGGKIVVYTGILPITQSETGLAMVMGHELAHALADHGAQRMSAAQLQQFGAVATAVAVSGQEQSKQQQIMQLYGVGSQVGGMLPFSRSHETQADEIGIVIAAIAGYNPDEAAELWKRMKAASGGQAPPQILSTHPSSDSRIANLTAKAPMARAEAAKFGVTSFK</sequence>
<keyword evidence="1 6" id="KW-0645">Protease</keyword>
<evidence type="ECO:0000256" key="4">
    <source>
        <dbReference type="ARBA" id="ARBA00022833"/>
    </source>
</evidence>
<dbReference type="Proteomes" id="UP001595878">
    <property type="component" value="Unassembled WGS sequence"/>
</dbReference>
<evidence type="ECO:0000313" key="9">
    <source>
        <dbReference type="EMBL" id="MFC4689995.1"/>
    </source>
</evidence>
<keyword evidence="2" id="KW-0479">Metal-binding</keyword>
<dbReference type="Pfam" id="PF01435">
    <property type="entry name" value="Peptidase_M48"/>
    <property type="match status" value="1"/>
</dbReference>
<dbReference type="RefSeq" id="WP_021778560.1">
    <property type="nucleotide sequence ID" value="NZ_JBHSHB010000008.1"/>
</dbReference>
<keyword evidence="3 6" id="KW-0378">Hydrolase</keyword>
<feature type="chain" id="PRO_5046949891" evidence="7">
    <location>
        <begin position="19"/>
        <end position="273"/>
    </location>
</feature>
<dbReference type="InterPro" id="IPR051156">
    <property type="entry name" value="Mito/Outer_Membr_Metalloprot"/>
</dbReference>
<organism evidence="9 10">
    <name type="scientific">Dokdonia genika</name>
    <dbReference type="NCBI Taxonomy" id="308113"/>
    <lineage>
        <taxon>Bacteria</taxon>
        <taxon>Pseudomonadati</taxon>
        <taxon>Bacteroidota</taxon>
        <taxon>Flavobacteriia</taxon>
        <taxon>Flavobacteriales</taxon>
        <taxon>Flavobacteriaceae</taxon>
        <taxon>Dokdonia</taxon>
    </lineage>
</organism>
<reference evidence="10" key="1">
    <citation type="journal article" date="2019" name="Int. J. Syst. Evol. Microbiol.">
        <title>The Global Catalogue of Microorganisms (GCM) 10K type strain sequencing project: providing services to taxonomists for standard genome sequencing and annotation.</title>
        <authorList>
            <consortium name="The Broad Institute Genomics Platform"/>
            <consortium name="The Broad Institute Genome Sequencing Center for Infectious Disease"/>
            <person name="Wu L."/>
            <person name="Ma J."/>
        </authorList>
    </citation>
    <scope>NUCLEOTIDE SEQUENCE [LARGE SCALE GENOMIC DNA]</scope>
    <source>
        <strain evidence="10">CGMCC 4.7427</strain>
    </source>
</reference>
<comment type="cofactor">
    <cofactor evidence="6">
        <name>Zn(2+)</name>
        <dbReference type="ChEBI" id="CHEBI:29105"/>
    </cofactor>
    <text evidence="6">Binds 1 zinc ion per subunit.</text>
</comment>
<dbReference type="InterPro" id="IPR001915">
    <property type="entry name" value="Peptidase_M48"/>
</dbReference>
<dbReference type="PANTHER" id="PTHR22726">
    <property type="entry name" value="METALLOENDOPEPTIDASE OMA1"/>
    <property type="match status" value="1"/>
</dbReference>
<evidence type="ECO:0000256" key="5">
    <source>
        <dbReference type="ARBA" id="ARBA00023049"/>
    </source>
</evidence>
<dbReference type="Gene3D" id="3.30.2010.10">
    <property type="entry name" value="Metalloproteases ('zincins'), catalytic domain"/>
    <property type="match status" value="1"/>
</dbReference>
<evidence type="ECO:0000256" key="7">
    <source>
        <dbReference type="SAM" id="SignalP"/>
    </source>
</evidence>
<feature type="signal peptide" evidence="7">
    <location>
        <begin position="1"/>
        <end position="18"/>
    </location>
</feature>
<comment type="caution">
    <text evidence="9">The sequence shown here is derived from an EMBL/GenBank/DDBJ whole genome shotgun (WGS) entry which is preliminary data.</text>
</comment>
<gene>
    <name evidence="9" type="ORF">ACFO5T_06100</name>
</gene>
<evidence type="ECO:0000256" key="1">
    <source>
        <dbReference type="ARBA" id="ARBA00022670"/>
    </source>
</evidence>
<dbReference type="CDD" id="cd07331">
    <property type="entry name" value="M48C_Oma1_like"/>
    <property type="match status" value="1"/>
</dbReference>
<proteinExistence type="inferred from homology"/>
<feature type="domain" description="Peptidase M48" evidence="8">
    <location>
        <begin position="91"/>
        <end position="255"/>
    </location>
</feature>
<accession>A0ABV9L828</accession>
<evidence type="ECO:0000256" key="2">
    <source>
        <dbReference type="ARBA" id="ARBA00022723"/>
    </source>
</evidence>
<protein>
    <submittedName>
        <fullName evidence="9">M48 family metallopeptidase</fullName>
    </submittedName>
</protein>
<evidence type="ECO:0000256" key="6">
    <source>
        <dbReference type="RuleBase" id="RU003983"/>
    </source>
</evidence>
<keyword evidence="10" id="KW-1185">Reference proteome</keyword>
<dbReference type="PANTHER" id="PTHR22726:SF1">
    <property type="entry name" value="METALLOENDOPEPTIDASE OMA1, MITOCHONDRIAL"/>
    <property type="match status" value="1"/>
</dbReference>
<evidence type="ECO:0000259" key="8">
    <source>
        <dbReference type="Pfam" id="PF01435"/>
    </source>
</evidence>
<dbReference type="PROSITE" id="PS51257">
    <property type="entry name" value="PROKAR_LIPOPROTEIN"/>
    <property type="match status" value="1"/>
</dbReference>
<name>A0ABV9L828_9FLAO</name>
<dbReference type="EMBL" id="JBHSHB010000008">
    <property type="protein sequence ID" value="MFC4689995.1"/>
    <property type="molecule type" value="Genomic_DNA"/>
</dbReference>
<evidence type="ECO:0000313" key="10">
    <source>
        <dbReference type="Proteomes" id="UP001595878"/>
    </source>
</evidence>
<keyword evidence="5 6" id="KW-0482">Metalloprotease</keyword>
<keyword evidence="4 6" id="KW-0862">Zinc</keyword>
<evidence type="ECO:0000256" key="3">
    <source>
        <dbReference type="ARBA" id="ARBA00022801"/>
    </source>
</evidence>
<comment type="similarity">
    <text evidence="6">Belongs to the peptidase M48 family.</text>
</comment>
<keyword evidence="7" id="KW-0732">Signal</keyword>